<keyword evidence="6" id="KW-1185">Reference proteome</keyword>
<dbReference type="PROSITE" id="PS01124">
    <property type="entry name" value="HTH_ARAC_FAMILY_2"/>
    <property type="match status" value="1"/>
</dbReference>
<dbReference type="Pfam" id="PF01965">
    <property type="entry name" value="DJ-1_PfpI"/>
    <property type="match status" value="1"/>
</dbReference>
<evidence type="ECO:0000256" key="1">
    <source>
        <dbReference type="ARBA" id="ARBA00023015"/>
    </source>
</evidence>
<dbReference type="EMBL" id="JBHLTC010000050">
    <property type="protein sequence ID" value="MFC0629319.1"/>
    <property type="molecule type" value="Genomic_DNA"/>
</dbReference>
<dbReference type="PANTHER" id="PTHR43130">
    <property type="entry name" value="ARAC-FAMILY TRANSCRIPTIONAL REGULATOR"/>
    <property type="match status" value="1"/>
</dbReference>
<feature type="domain" description="HTH araC/xylS-type" evidence="4">
    <location>
        <begin position="212"/>
        <end position="310"/>
    </location>
</feature>
<keyword evidence="3" id="KW-0804">Transcription</keyword>
<evidence type="ECO:0000256" key="3">
    <source>
        <dbReference type="ARBA" id="ARBA00023163"/>
    </source>
</evidence>
<dbReference type="InterPro" id="IPR010916">
    <property type="entry name" value="TonB_box_CS"/>
</dbReference>
<dbReference type="Gene3D" id="1.10.10.60">
    <property type="entry name" value="Homeodomain-like"/>
    <property type="match status" value="1"/>
</dbReference>
<evidence type="ECO:0000259" key="4">
    <source>
        <dbReference type="PROSITE" id="PS01124"/>
    </source>
</evidence>
<dbReference type="Gene3D" id="3.40.50.880">
    <property type="match status" value="1"/>
</dbReference>
<dbReference type="InterPro" id="IPR018062">
    <property type="entry name" value="HTH_AraC-typ_CS"/>
</dbReference>
<dbReference type="InterPro" id="IPR029062">
    <property type="entry name" value="Class_I_gatase-like"/>
</dbReference>
<dbReference type="SMART" id="SM00342">
    <property type="entry name" value="HTH_ARAC"/>
    <property type="match status" value="1"/>
</dbReference>
<dbReference type="InterPro" id="IPR052158">
    <property type="entry name" value="INH-QAR"/>
</dbReference>
<keyword evidence="1" id="KW-0805">Transcription regulation</keyword>
<dbReference type="InterPro" id="IPR002818">
    <property type="entry name" value="DJ-1/PfpI"/>
</dbReference>
<dbReference type="Proteomes" id="UP001589890">
    <property type="component" value="Unassembled WGS sequence"/>
</dbReference>
<gene>
    <name evidence="5" type="ORF">ACFFGN_34960</name>
</gene>
<sequence>MHRIAILAVEGAVGLELTSAAHVFALAADPVTGKRLYDVLVCGRSGGSAVTAGGREILRAELPYAMEDALSADTVVVTASSIEPADAVEIVRRAHEGGARIASICTGAFVLGAAGLLDGRRATTHWAHAVRLAKRFPAVDVTHDELYVDEGDVLTSAGVTAGLDLCLHMVRRDHGSAVAALVARRMVMPPHRGGGQAQYLTSPIVAEGHSLQPVMHWMQEHLTEPLTLAKIAAQASMSTRTLSRQFRAQTGETPLRWLIRLRVHRAQELLEATDLGIEQVATACGFGTSVVLRQHFAKTLGTSPTAYRRTFAR</sequence>
<dbReference type="PROSITE" id="PS00041">
    <property type="entry name" value="HTH_ARAC_FAMILY_1"/>
    <property type="match status" value="1"/>
</dbReference>
<comment type="caution">
    <text evidence="5">The sequence shown here is derived from an EMBL/GenBank/DDBJ whole genome shotgun (WGS) entry which is preliminary data.</text>
</comment>
<dbReference type="InterPro" id="IPR018060">
    <property type="entry name" value="HTH_AraC"/>
</dbReference>
<dbReference type="SUPFAM" id="SSF46689">
    <property type="entry name" value="Homeodomain-like"/>
    <property type="match status" value="2"/>
</dbReference>
<dbReference type="SUPFAM" id="SSF52317">
    <property type="entry name" value="Class I glutamine amidotransferase-like"/>
    <property type="match status" value="1"/>
</dbReference>
<dbReference type="CDD" id="cd03137">
    <property type="entry name" value="GATase1_AraC_1"/>
    <property type="match status" value="1"/>
</dbReference>
<protein>
    <submittedName>
        <fullName evidence="5">GlxA family transcriptional regulator</fullName>
    </submittedName>
</protein>
<evidence type="ECO:0000313" key="6">
    <source>
        <dbReference type="Proteomes" id="UP001589890"/>
    </source>
</evidence>
<reference evidence="5 6" key="1">
    <citation type="submission" date="2024-09" db="EMBL/GenBank/DDBJ databases">
        <authorList>
            <person name="Sun Q."/>
            <person name="Mori K."/>
        </authorList>
    </citation>
    <scope>NUCLEOTIDE SEQUENCE [LARGE SCALE GENOMIC DNA]</scope>
    <source>
        <strain evidence="5 6">CGMCC 1.15906</strain>
    </source>
</reference>
<proteinExistence type="predicted"/>
<name>A0ABV6QXG0_9ACTN</name>
<keyword evidence="2" id="KW-0238">DNA-binding</keyword>
<evidence type="ECO:0000313" key="5">
    <source>
        <dbReference type="EMBL" id="MFC0629319.1"/>
    </source>
</evidence>
<dbReference type="Pfam" id="PF12833">
    <property type="entry name" value="HTH_18"/>
    <property type="match status" value="1"/>
</dbReference>
<dbReference type="PROSITE" id="PS00430">
    <property type="entry name" value="TONB_DEPENDENT_REC_1"/>
    <property type="match status" value="1"/>
</dbReference>
<dbReference type="PANTHER" id="PTHR43130:SF3">
    <property type="entry name" value="HTH-TYPE TRANSCRIPTIONAL REGULATOR RV1931C"/>
    <property type="match status" value="1"/>
</dbReference>
<evidence type="ECO:0000256" key="2">
    <source>
        <dbReference type="ARBA" id="ARBA00023125"/>
    </source>
</evidence>
<organism evidence="5 6">
    <name type="scientific">Kribbella deserti</name>
    <dbReference type="NCBI Taxonomy" id="1926257"/>
    <lineage>
        <taxon>Bacteria</taxon>
        <taxon>Bacillati</taxon>
        <taxon>Actinomycetota</taxon>
        <taxon>Actinomycetes</taxon>
        <taxon>Propionibacteriales</taxon>
        <taxon>Kribbellaceae</taxon>
        <taxon>Kribbella</taxon>
    </lineage>
</organism>
<dbReference type="RefSeq" id="WP_380057195.1">
    <property type="nucleotide sequence ID" value="NZ_JBHLTC010000050.1"/>
</dbReference>
<dbReference type="InterPro" id="IPR009057">
    <property type="entry name" value="Homeodomain-like_sf"/>
</dbReference>
<accession>A0ABV6QXG0</accession>